<dbReference type="AlphaFoldDB" id="A0A3A8IMV0"/>
<gene>
    <name evidence="1" type="ORF">D7V88_23495</name>
</gene>
<dbReference type="Proteomes" id="UP000268094">
    <property type="component" value="Unassembled WGS sequence"/>
</dbReference>
<evidence type="ECO:0000313" key="1">
    <source>
        <dbReference type="EMBL" id="RKG83776.1"/>
    </source>
</evidence>
<comment type="caution">
    <text evidence="1">The sequence shown here is derived from an EMBL/GenBank/DDBJ whole genome shotgun (WGS) entry which is preliminary data.</text>
</comment>
<dbReference type="EMBL" id="RAVZ01000172">
    <property type="protein sequence ID" value="RKG83776.1"/>
    <property type="molecule type" value="Genomic_DNA"/>
</dbReference>
<evidence type="ECO:0000313" key="2">
    <source>
        <dbReference type="Proteomes" id="UP000268094"/>
    </source>
</evidence>
<organism evidence="1 2">
    <name type="scientific">Corallococcus terminator</name>
    <dbReference type="NCBI Taxonomy" id="2316733"/>
    <lineage>
        <taxon>Bacteria</taxon>
        <taxon>Pseudomonadati</taxon>
        <taxon>Myxococcota</taxon>
        <taxon>Myxococcia</taxon>
        <taxon>Myxococcales</taxon>
        <taxon>Cystobacterineae</taxon>
        <taxon>Myxococcaceae</taxon>
        <taxon>Corallococcus</taxon>
    </lineage>
</organism>
<sequence>MAGEERGWAYRRRRPERTVLYEAVKDWSCPSQIGQLKLLKRQMYGRANFDLLRRRVLLTV</sequence>
<proteinExistence type="predicted"/>
<reference evidence="2" key="1">
    <citation type="submission" date="2018-09" db="EMBL/GenBank/DDBJ databases">
        <authorList>
            <person name="Livingstone P.G."/>
            <person name="Whitworth D.E."/>
        </authorList>
    </citation>
    <scope>NUCLEOTIDE SEQUENCE [LARGE SCALE GENOMIC DNA]</scope>
    <source>
        <strain evidence="2">CA054A</strain>
    </source>
</reference>
<accession>A0A3A8IMV0</accession>
<evidence type="ECO:0008006" key="3">
    <source>
        <dbReference type="Google" id="ProtNLM"/>
    </source>
</evidence>
<name>A0A3A8IMV0_9BACT</name>
<protein>
    <recommendedName>
        <fullName evidence="3">Transposase</fullName>
    </recommendedName>
</protein>
<keyword evidence="2" id="KW-1185">Reference proteome</keyword>